<dbReference type="EMBL" id="KN716380">
    <property type="protein sequence ID" value="KJH45896.1"/>
    <property type="molecule type" value="Genomic_DNA"/>
</dbReference>
<dbReference type="Proteomes" id="UP000053766">
    <property type="component" value="Unassembled WGS sequence"/>
</dbReference>
<sequence length="413" mass="46370">MLYNIANNLLASRLGLHREDESDTEDEQQRSIDEELPSKLKVLNVHVHGPTAVRLASIGNREPSVSIQRSRQNSLSYARLAFKHNRAQYNIARTLEKMKPRKGDFRSILFSKFVENDRLNRIVEDAAIQQSLMATIGCQTDEHPEPLSKSLKRDMSKSSSISKCYTATNDNDSLLSAAYCDISFDKLSENMLVSRQHSNMSKSSSISKCYTATNDNDSLLSAAYCDISFDKLSENMLVSRQHSSFSVLQRSSPCLGVVLLVLLIESVGGLLLLEDEEPLLPSRTNPVIRMCNNTSSKPLTNIRIPRLSSIHEVHPTAQNNATISRHISCSNLSDKAKDCSTLDYPYERTRSMFDLLVSDYDTQSISSRSTMVDSGYDKSHHEELYKPAPPQQSTSLFLKEIVDEKTERNALVP</sequence>
<reference evidence="1 2" key="1">
    <citation type="submission" date="2013-11" db="EMBL/GenBank/DDBJ databases">
        <title>Draft genome of the bovine lungworm Dictyocaulus viviparus.</title>
        <authorList>
            <person name="Mitreva M."/>
        </authorList>
    </citation>
    <scope>NUCLEOTIDE SEQUENCE [LARGE SCALE GENOMIC DNA]</scope>
    <source>
        <strain evidence="1 2">HannoverDv2000</strain>
    </source>
</reference>
<gene>
    <name evidence="1" type="ORF">DICVIV_08051</name>
</gene>
<protein>
    <submittedName>
        <fullName evidence="1">Uncharacterized protein</fullName>
    </submittedName>
</protein>
<evidence type="ECO:0000313" key="2">
    <source>
        <dbReference type="Proteomes" id="UP000053766"/>
    </source>
</evidence>
<dbReference type="STRING" id="29172.A0A0D8XU43"/>
<dbReference type="OrthoDB" id="10666853at2759"/>
<evidence type="ECO:0000313" key="1">
    <source>
        <dbReference type="EMBL" id="KJH45896.1"/>
    </source>
</evidence>
<organism evidence="1 2">
    <name type="scientific">Dictyocaulus viviparus</name>
    <name type="common">Bovine lungworm</name>
    <dbReference type="NCBI Taxonomy" id="29172"/>
    <lineage>
        <taxon>Eukaryota</taxon>
        <taxon>Metazoa</taxon>
        <taxon>Ecdysozoa</taxon>
        <taxon>Nematoda</taxon>
        <taxon>Chromadorea</taxon>
        <taxon>Rhabditida</taxon>
        <taxon>Rhabditina</taxon>
        <taxon>Rhabditomorpha</taxon>
        <taxon>Strongyloidea</taxon>
        <taxon>Metastrongylidae</taxon>
        <taxon>Dictyocaulus</taxon>
    </lineage>
</organism>
<keyword evidence="2" id="KW-1185">Reference proteome</keyword>
<proteinExistence type="predicted"/>
<name>A0A0D8XU43_DICVI</name>
<dbReference type="AlphaFoldDB" id="A0A0D8XU43"/>
<accession>A0A0D8XU43</accession>
<reference evidence="2" key="2">
    <citation type="journal article" date="2016" name="Sci. Rep.">
        <title>Dictyocaulus viviparus genome, variome and transcriptome elucidate lungworm biology and support future intervention.</title>
        <authorList>
            <person name="McNulty S.N."/>
            <person name="Strube C."/>
            <person name="Rosa B.A."/>
            <person name="Martin J.C."/>
            <person name="Tyagi R."/>
            <person name="Choi Y.J."/>
            <person name="Wang Q."/>
            <person name="Hallsworth Pepin K."/>
            <person name="Zhang X."/>
            <person name="Ozersky P."/>
            <person name="Wilson R.K."/>
            <person name="Sternberg P.W."/>
            <person name="Gasser R.B."/>
            <person name="Mitreva M."/>
        </authorList>
    </citation>
    <scope>NUCLEOTIDE SEQUENCE [LARGE SCALE GENOMIC DNA]</scope>
    <source>
        <strain evidence="2">HannoverDv2000</strain>
    </source>
</reference>